<evidence type="ECO:0008006" key="3">
    <source>
        <dbReference type="Google" id="ProtNLM"/>
    </source>
</evidence>
<name>W2V217_9RICK</name>
<organism evidence="1 2">
    <name type="scientific">Candidatus Xenolissoclinum pacificiensis L6</name>
    <dbReference type="NCBI Taxonomy" id="1401685"/>
    <lineage>
        <taxon>Bacteria</taxon>
        <taxon>Pseudomonadati</taxon>
        <taxon>Pseudomonadota</taxon>
        <taxon>Alphaproteobacteria</taxon>
        <taxon>Rickettsiales</taxon>
        <taxon>Anaplasmataceae</taxon>
        <taxon>Candidatus Xenolissoclinum</taxon>
    </lineage>
</organism>
<dbReference type="STRING" id="1401685.P857_68"/>
<comment type="caution">
    <text evidence="1">The sequence shown here is derived from an EMBL/GenBank/DDBJ whole genome shotgun (WGS) entry which is preliminary data.</text>
</comment>
<dbReference type="EMBL" id="AXCJ01000004">
    <property type="protein sequence ID" value="ETO91498.1"/>
    <property type="molecule type" value="Genomic_DNA"/>
</dbReference>
<sequence length="98" mass="11699">MFEHKIEIKGQKFKIPKGLFSDGEKIVESINQKAQYIEDVYSHFNFSTDTLMIIIIMTLEEELIKMKEDYISRESFEEMEQYLQKRLDRISAMLEPAE</sequence>
<dbReference type="AlphaFoldDB" id="W2V217"/>
<gene>
    <name evidence="1" type="ORF">P857_68</name>
</gene>
<accession>W2V217</accession>
<protein>
    <recommendedName>
        <fullName evidence="3">Cell division protein ZapA</fullName>
    </recommendedName>
</protein>
<evidence type="ECO:0000313" key="1">
    <source>
        <dbReference type="EMBL" id="ETO91498.1"/>
    </source>
</evidence>
<proteinExistence type="predicted"/>
<reference evidence="1 2" key="1">
    <citation type="journal article" date="2013" name="PLoS ONE">
        <title>Bacterial endosymbiosis in a chordate host: long-term co-evolution and conservation of secondary metabolism.</title>
        <authorList>
            <person name="Kwan J.C."/>
            <person name="Schmidt E.W."/>
        </authorList>
    </citation>
    <scope>NUCLEOTIDE SEQUENCE [LARGE SCALE GENOMIC DNA]</scope>
    <source>
        <strain evidence="2">L6</strain>
    </source>
</reference>
<dbReference type="Proteomes" id="UP000018951">
    <property type="component" value="Unassembled WGS sequence"/>
</dbReference>
<evidence type="ECO:0000313" key="2">
    <source>
        <dbReference type="Proteomes" id="UP000018951"/>
    </source>
</evidence>
<keyword evidence="2" id="KW-1185">Reference proteome</keyword>